<organism evidence="2 3">
    <name type="scientific">Friedmanniomyces endolithicus</name>
    <dbReference type="NCBI Taxonomy" id="329885"/>
    <lineage>
        <taxon>Eukaryota</taxon>
        <taxon>Fungi</taxon>
        <taxon>Dikarya</taxon>
        <taxon>Ascomycota</taxon>
        <taxon>Pezizomycotina</taxon>
        <taxon>Dothideomycetes</taxon>
        <taxon>Dothideomycetidae</taxon>
        <taxon>Mycosphaerellales</taxon>
        <taxon>Teratosphaeriaceae</taxon>
        <taxon>Friedmanniomyces</taxon>
    </lineage>
</organism>
<evidence type="ECO:0000313" key="2">
    <source>
        <dbReference type="EMBL" id="KAK0948694.1"/>
    </source>
</evidence>
<dbReference type="GO" id="GO:0005509">
    <property type="term" value="F:calcium ion binding"/>
    <property type="evidence" value="ECO:0007669"/>
    <property type="project" value="InterPro"/>
</dbReference>
<dbReference type="EMBL" id="JAUJLE010001936">
    <property type="protein sequence ID" value="KAK0948694.1"/>
    <property type="molecule type" value="Genomic_DNA"/>
</dbReference>
<comment type="caution">
    <text evidence="2">The sequence shown here is derived from an EMBL/GenBank/DDBJ whole genome shotgun (WGS) entry which is preliminary data.</text>
</comment>
<name>A0AAN6JXL8_9PEZI</name>
<evidence type="ECO:0000313" key="3">
    <source>
        <dbReference type="Proteomes" id="UP001175353"/>
    </source>
</evidence>
<dbReference type="InterPro" id="IPR011992">
    <property type="entry name" value="EF-hand-dom_pair"/>
</dbReference>
<evidence type="ECO:0000259" key="1">
    <source>
        <dbReference type="PROSITE" id="PS50222"/>
    </source>
</evidence>
<dbReference type="Gene3D" id="1.10.238.10">
    <property type="entry name" value="EF-hand"/>
    <property type="match status" value="1"/>
</dbReference>
<sequence length="184" mass="21428">VISREEIRRFKQAWAEFDPDGTGYISKEVFPRFLGELSGVFEMRIYDGDFSVRTLIEDCKLPDSGTSALPVDGPSGSVEIDLKKLNRRLADLPVQQIRTRRAHMNIFYEEVLVSADPDRGISFNALLMILAHYKVINDNRSLKLEEYLRRRARLQRVEEAVNRNVVVGFFDTLYWARRFRRALD</sequence>
<proteinExistence type="predicted"/>
<accession>A0AAN6JXL8</accession>
<dbReference type="Proteomes" id="UP001175353">
    <property type="component" value="Unassembled WGS sequence"/>
</dbReference>
<dbReference type="InterPro" id="IPR002048">
    <property type="entry name" value="EF_hand_dom"/>
</dbReference>
<dbReference type="PROSITE" id="PS50222">
    <property type="entry name" value="EF_HAND_2"/>
    <property type="match status" value="1"/>
</dbReference>
<reference evidence="2" key="1">
    <citation type="submission" date="2023-06" db="EMBL/GenBank/DDBJ databases">
        <title>Black Yeasts Isolated from many extreme environments.</title>
        <authorList>
            <person name="Coleine C."/>
            <person name="Stajich J.E."/>
            <person name="Selbmann L."/>
        </authorList>
    </citation>
    <scope>NUCLEOTIDE SEQUENCE</scope>
    <source>
        <strain evidence="2">CCFEE 5200</strain>
    </source>
</reference>
<dbReference type="AlphaFoldDB" id="A0AAN6JXL8"/>
<feature type="non-terminal residue" evidence="2">
    <location>
        <position position="1"/>
    </location>
</feature>
<feature type="domain" description="EF-hand" evidence="1">
    <location>
        <begin position="5"/>
        <end position="40"/>
    </location>
</feature>
<protein>
    <submittedName>
        <fullName evidence="2">Calcium channel protein</fullName>
    </submittedName>
</protein>
<feature type="non-terminal residue" evidence="2">
    <location>
        <position position="184"/>
    </location>
</feature>
<keyword evidence="3" id="KW-1185">Reference proteome</keyword>
<gene>
    <name evidence="2" type="primary">CCH1_5</name>
    <name evidence="2" type="ORF">LTR91_027039</name>
</gene>
<dbReference type="SUPFAM" id="SSF47473">
    <property type="entry name" value="EF-hand"/>
    <property type="match status" value="1"/>
</dbReference>